<evidence type="ECO:0000313" key="2">
    <source>
        <dbReference type="Proteomes" id="UP000281955"/>
    </source>
</evidence>
<reference evidence="1 2" key="1">
    <citation type="submission" date="2018-10" db="EMBL/GenBank/DDBJ databases">
        <title>Genomic Encyclopedia of Archaeal and Bacterial Type Strains, Phase II (KMG-II): from individual species to whole genera.</title>
        <authorList>
            <person name="Goeker M."/>
        </authorList>
    </citation>
    <scope>NUCLEOTIDE SEQUENCE [LARGE SCALE GENOMIC DNA]</scope>
    <source>
        <strain evidence="1 2">RP-AC37</strain>
    </source>
</reference>
<dbReference type="Proteomes" id="UP000281955">
    <property type="component" value="Unassembled WGS sequence"/>
</dbReference>
<dbReference type="RefSeq" id="WP_121194379.1">
    <property type="nucleotide sequence ID" value="NZ_RBWV01000014.1"/>
</dbReference>
<name>A0A420XM32_9ACTN</name>
<evidence type="ECO:0000313" key="1">
    <source>
        <dbReference type="EMBL" id="RKS71290.1"/>
    </source>
</evidence>
<organism evidence="1 2">
    <name type="scientific">Motilibacter peucedani</name>
    <dbReference type="NCBI Taxonomy" id="598650"/>
    <lineage>
        <taxon>Bacteria</taxon>
        <taxon>Bacillati</taxon>
        <taxon>Actinomycetota</taxon>
        <taxon>Actinomycetes</taxon>
        <taxon>Motilibacterales</taxon>
        <taxon>Motilibacteraceae</taxon>
        <taxon>Motilibacter</taxon>
    </lineage>
</organism>
<dbReference type="InParanoid" id="A0A420XM32"/>
<dbReference type="AlphaFoldDB" id="A0A420XM32"/>
<dbReference type="EMBL" id="RBWV01000014">
    <property type="protein sequence ID" value="RKS71290.1"/>
    <property type="molecule type" value="Genomic_DNA"/>
</dbReference>
<keyword evidence="2" id="KW-1185">Reference proteome</keyword>
<dbReference type="Pfam" id="PF13376">
    <property type="entry name" value="OmdA"/>
    <property type="match status" value="1"/>
</dbReference>
<gene>
    <name evidence="1" type="ORF">CLV35_3086</name>
</gene>
<comment type="caution">
    <text evidence="1">The sequence shown here is derived from an EMBL/GenBank/DDBJ whole genome shotgun (WGS) entry which is preliminary data.</text>
</comment>
<protein>
    <submittedName>
        <fullName evidence="1">Uncharacterized protein YdeI (YjbR/CyaY-like superfamily)</fullName>
    </submittedName>
</protein>
<sequence length="189" mass="20666">MDSAVRVHPLDRADWRSWLAAHAAGSTGVWLVMWRPSTGRGGLTYDEAVTEALAFGWIDGQGRGLDDERSMQWFCPRKRGSGWAGTNKVRVELLLREGRMTEAGQRVVDAAKADGSWSLLDEVEALVVPPDLEAAFAAVPGSREHWDGFPPSARRLMLTWLVTAKRAETRAARVADVAAAAGRGERARS</sequence>
<dbReference type="OrthoDB" id="9796999at2"/>
<proteinExistence type="predicted"/>
<accession>A0A420XM32</accession>